<evidence type="ECO:0000313" key="1">
    <source>
        <dbReference type="EMBL" id="KAH3890657.1"/>
    </source>
</evidence>
<dbReference type="Proteomes" id="UP000828390">
    <property type="component" value="Unassembled WGS sequence"/>
</dbReference>
<dbReference type="EMBL" id="JAIWYP010000001">
    <property type="protein sequence ID" value="KAH3890657.1"/>
    <property type="molecule type" value="Genomic_DNA"/>
</dbReference>
<gene>
    <name evidence="1" type="ORF">DPMN_014742</name>
</gene>
<protein>
    <submittedName>
        <fullName evidence="1">Uncharacterized protein</fullName>
    </submittedName>
</protein>
<keyword evidence="2" id="KW-1185">Reference proteome</keyword>
<proteinExistence type="predicted"/>
<evidence type="ECO:0000313" key="2">
    <source>
        <dbReference type="Proteomes" id="UP000828390"/>
    </source>
</evidence>
<dbReference type="AlphaFoldDB" id="A0A9D4S5I4"/>
<sequence length="72" mass="8347">MNVAITLQWKRSARGAYPRYMEHWAVCSSEHWAVCSSRNYGTPFSVRTWVIVIKPKFLWNGQPNLMNKSTAS</sequence>
<reference evidence="1" key="2">
    <citation type="submission" date="2020-11" db="EMBL/GenBank/DDBJ databases">
        <authorList>
            <person name="McCartney M.A."/>
            <person name="Auch B."/>
            <person name="Kono T."/>
            <person name="Mallez S."/>
            <person name="Becker A."/>
            <person name="Gohl D.M."/>
            <person name="Silverstein K.A.T."/>
            <person name="Koren S."/>
            <person name="Bechman K.B."/>
            <person name="Herman A."/>
            <person name="Abrahante J.E."/>
            <person name="Garbe J."/>
        </authorList>
    </citation>
    <scope>NUCLEOTIDE SEQUENCE</scope>
    <source>
        <strain evidence="1">Duluth1</strain>
        <tissue evidence="1">Whole animal</tissue>
    </source>
</reference>
<reference evidence="1" key="1">
    <citation type="journal article" date="2019" name="bioRxiv">
        <title>The Genome of the Zebra Mussel, Dreissena polymorpha: A Resource for Invasive Species Research.</title>
        <authorList>
            <person name="McCartney M.A."/>
            <person name="Auch B."/>
            <person name="Kono T."/>
            <person name="Mallez S."/>
            <person name="Zhang Y."/>
            <person name="Obille A."/>
            <person name="Becker A."/>
            <person name="Abrahante J.E."/>
            <person name="Garbe J."/>
            <person name="Badalamenti J.P."/>
            <person name="Herman A."/>
            <person name="Mangelson H."/>
            <person name="Liachko I."/>
            <person name="Sullivan S."/>
            <person name="Sone E.D."/>
            <person name="Koren S."/>
            <person name="Silverstein K.A.T."/>
            <person name="Beckman K.B."/>
            <person name="Gohl D.M."/>
        </authorList>
    </citation>
    <scope>NUCLEOTIDE SEQUENCE</scope>
    <source>
        <strain evidence="1">Duluth1</strain>
        <tissue evidence="1">Whole animal</tissue>
    </source>
</reference>
<organism evidence="1 2">
    <name type="scientific">Dreissena polymorpha</name>
    <name type="common">Zebra mussel</name>
    <name type="synonym">Mytilus polymorpha</name>
    <dbReference type="NCBI Taxonomy" id="45954"/>
    <lineage>
        <taxon>Eukaryota</taxon>
        <taxon>Metazoa</taxon>
        <taxon>Spiralia</taxon>
        <taxon>Lophotrochozoa</taxon>
        <taxon>Mollusca</taxon>
        <taxon>Bivalvia</taxon>
        <taxon>Autobranchia</taxon>
        <taxon>Heteroconchia</taxon>
        <taxon>Euheterodonta</taxon>
        <taxon>Imparidentia</taxon>
        <taxon>Neoheterodontei</taxon>
        <taxon>Myida</taxon>
        <taxon>Dreissenoidea</taxon>
        <taxon>Dreissenidae</taxon>
        <taxon>Dreissena</taxon>
    </lineage>
</organism>
<name>A0A9D4S5I4_DREPO</name>
<comment type="caution">
    <text evidence="1">The sequence shown here is derived from an EMBL/GenBank/DDBJ whole genome shotgun (WGS) entry which is preliminary data.</text>
</comment>
<accession>A0A9D4S5I4</accession>